<protein>
    <submittedName>
        <fullName evidence="1">Uncharacterized protein</fullName>
    </submittedName>
</protein>
<dbReference type="EMBL" id="CP003379">
    <property type="protein sequence ID" value="AFL89413.1"/>
    <property type="molecule type" value="Genomic_DNA"/>
</dbReference>
<evidence type="ECO:0000313" key="2">
    <source>
        <dbReference type="Proteomes" id="UP000006056"/>
    </source>
</evidence>
<dbReference type="eggNOG" id="ENOG5033HHD">
    <property type="taxonomic scope" value="Bacteria"/>
</dbReference>
<keyword evidence="2" id="KW-1185">Reference proteome</keyword>
<dbReference type="HOGENOM" id="CLU_139216_0_0_0"/>
<accession>I3ZJJ5</accession>
<dbReference type="AlphaFoldDB" id="I3ZJJ5"/>
<dbReference type="RefSeq" id="WP_014786675.1">
    <property type="nucleotide sequence ID" value="NC_018014.1"/>
</dbReference>
<dbReference type="KEGG" id="trs:Terro_3191"/>
<reference evidence="1 2" key="1">
    <citation type="submission" date="2012-06" db="EMBL/GenBank/DDBJ databases">
        <title>Complete genome of Terriglobus roseus DSM 18391.</title>
        <authorList>
            <consortium name="US DOE Joint Genome Institute (JGI-PGF)"/>
            <person name="Lucas S."/>
            <person name="Copeland A."/>
            <person name="Lapidus A."/>
            <person name="Glavina del Rio T."/>
            <person name="Dalin E."/>
            <person name="Tice H."/>
            <person name="Bruce D."/>
            <person name="Goodwin L."/>
            <person name="Pitluck S."/>
            <person name="Peters L."/>
            <person name="Mikhailova N."/>
            <person name="Munk A.C.C."/>
            <person name="Kyrpides N."/>
            <person name="Mavromatis K."/>
            <person name="Ivanova N."/>
            <person name="Brettin T."/>
            <person name="Detter J.C."/>
            <person name="Han C."/>
            <person name="Larimer F."/>
            <person name="Land M."/>
            <person name="Hauser L."/>
            <person name="Markowitz V."/>
            <person name="Cheng J.-F."/>
            <person name="Hugenholtz P."/>
            <person name="Woyke T."/>
            <person name="Wu D."/>
            <person name="Brambilla E."/>
            <person name="Klenk H.-P."/>
            <person name="Eisen J.A."/>
        </authorList>
    </citation>
    <scope>NUCLEOTIDE SEQUENCE [LARGE SCALE GENOMIC DNA]</scope>
    <source>
        <strain evidence="2">DSM 18391 / NRRL B-41598 / KBS 63</strain>
    </source>
</reference>
<sequence>MQVLNPEDAKRFLIANNLGEHLTRLAPDTFRTEVTKDVGRRCAYANMLTNHLVTSESAIACLDITDWDVWPSAQNLDLFYSYRRYLGEHRSLKDAHFHVFTAAEANEFRNILHLGLISLFDVAGASTTTDFRFYASHDEWIQVAWHEDVEWRETTEWFFAP</sequence>
<dbReference type="OrthoDB" id="194585at2"/>
<dbReference type="Proteomes" id="UP000006056">
    <property type="component" value="Chromosome"/>
</dbReference>
<proteinExistence type="predicted"/>
<organism evidence="1 2">
    <name type="scientific">Terriglobus roseus (strain DSM 18391 / NRRL B-41598 / KBS 63)</name>
    <dbReference type="NCBI Taxonomy" id="926566"/>
    <lineage>
        <taxon>Bacteria</taxon>
        <taxon>Pseudomonadati</taxon>
        <taxon>Acidobacteriota</taxon>
        <taxon>Terriglobia</taxon>
        <taxon>Terriglobales</taxon>
        <taxon>Acidobacteriaceae</taxon>
        <taxon>Terriglobus</taxon>
    </lineage>
</organism>
<evidence type="ECO:0000313" key="1">
    <source>
        <dbReference type="EMBL" id="AFL89413.1"/>
    </source>
</evidence>
<gene>
    <name evidence="1" type="ordered locus">Terro_3191</name>
</gene>
<name>I3ZJJ5_TERRK</name>